<comment type="caution">
    <text evidence="2">The sequence shown here is derived from an EMBL/GenBank/DDBJ whole genome shotgun (WGS) entry which is preliminary data.</text>
</comment>
<dbReference type="AlphaFoldDB" id="A0A2N5U151"/>
<accession>A0A2N5U151</accession>
<protein>
    <submittedName>
        <fullName evidence="2">Uncharacterized protein</fullName>
    </submittedName>
</protein>
<reference evidence="2 3" key="1">
    <citation type="submission" date="2017-11" db="EMBL/GenBank/DDBJ databases">
        <title>De novo assembly and phasing of dikaryotic genomes from two isolates of Puccinia coronata f. sp. avenae, the causal agent of oat crown rust.</title>
        <authorList>
            <person name="Miller M.E."/>
            <person name="Zhang Y."/>
            <person name="Omidvar V."/>
            <person name="Sperschneider J."/>
            <person name="Schwessinger B."/>
            <person name="Raley C."/>
            <person name="Palmer J.M."/>
            <person name="Garnica D."/>
            <person name="Upadhyaya N."/>
            <person name="Rathjen J."/>
            <person name="Taylor J.M."/>
            <person name="Park R.F."/>
            <person name="Dodds P.N."/>
            <person name="Hirsch C.D."/>
            <person name="Kianian S.F."/>
            <person name="Figueroa M."/>
        </authorList>
    </citation>
    <scope>NUCLEOTIDE SEQUENCE [LARGE SCALE GENOMIC DNA]</scope>
    <source>
        <strain evidence="2">12SD80</strain>
    </source>
</reference>
<name>A0A2N5U151_9BASI</name>
<feature type="region of interest" description="Disordered" evidence="1">
    <location>
        <begin position="1"/>
        <end position="26"/>
    </location>
</feature>
<organism evidence="2 3">
    <name type="scientific">Puccinia coronata f. sp. avenae</name>
    <dbReference type="NCBI Taxonomy" id="200324"/>
    <lineage>
        <taxon>Eukaryota</taxon>
        <taxon>Fungi</taxon>
        <taxon>Dikarya</taxon>
        <taxon>Basidiomycota</taxon>
        <taxon>Pucciniomycotina</taxon>
        <taxon>Pucciniomycetes</taxon>
        <taxon>Pucciniales</taxon>
        <taxon>Pucciniaceae</taxon>
        <taxon>Puccinia</taxon>
    </lineage>
</organism>
<proteinExistence type="predicted"/>
<feature type="compositionally biased region" description="Low complexity" evidence="1">
    <location>
        <begin position="16"/>
        <end position="26"/>
    </location>
</feature>
<evidence type="ECO:0000313" key="3">
    <source>
        <dbReference type="Proteomes" id="UP000235392"/>
    </source>
</evidence>
<evidence type="ECO:0000256" key="1">
    <source>
        <dbReference type="SAM" id="MobiDB-lite"/>
    </source>
</evidence>
<dbReference type="Proteomes" id="UP000235392">
    <property type="component" value="Unassembled WGS sequence"/>
</dbReference>
<gene>
    <name evidence="2" type="ORF">PCASD_17888</name>
</gene>
<feature type="compositionally biased region" description="Acidic residues" evidence="1">
    <location>
        <begin position="1"/>
        <end position="10"/>
    </location>
</feature>
<dbReference type="EMBL" id="PGCI01000268">
    <property type="protein sequence ID" value="PLW31486.1"/>
    <property type="molecule type" value="Genomic_DNA"/>
</dbReference>
<evidence type="ECO:0000313" key="2">
    <source>
        <dbReference type="EMBL" id="PLW31486.1"/>
    </source>
</evidence>
<sequence>SWYDDDDPDYMDSREAPPASSPSASPTVWGWISAALAARKGMSTLYHSYVTQGPITDCPSEPGWISCDGRILSTSGPCSVEPIPPYHHEK</sequence>
<feature type="non-terminal residue" evidence="2">
    <location>
        <position position="1"/>
    </location>
</feature>